<dbReference type="InterPro" id="IPR004113">
    <property type="entry name" value="FAD-bd_oxidored_4_C"/>
</dbReference>
<evidence type="ECO:0000256" key="2">
    <source>
        <dbReference type="ARBA" id="ARBA00008000"/>
    </source>
</evidence>
<feature type="region of interest" description="Disordered" evidence="5">
    <location>
        <begin position="467"/>
        <end position="488"/>
    </location>
</feature>
<dbReference type="InterPro" id="IPR016166">
    <property type="entry name" value="FAD-bd_PCMH"/>
</dbReference>
<dbReference type="InterPro" id="IPR016171">
    <property type="entry name" value="Vanillyl_alc_oxidase_C-sub2"/>
</dbReference>
<proteinExistence type="inferred from homology"/>
<dbReference type="Gene3D" id="3.30.43.10">
    <property type="entry name" value="Uridine Diphospho-n-acetylenolpyruvylglucosamine Reductase, domain 2"/>
    <property type="match status" value="1"/>
</dbReference>
<protein>
    <submittedName>
        <fullName evidence="7">FAD/FMN-containing dehydrogenase</fullName>
    </submittedName>
</protein>
<dbReference type="InterPro" id="IPR036318">
    <property type="entry name" value="FAD-bd_PCMH-like_sf"/>
</dbReference>
<reference evidence="7 8" key="1">
    <citation type="submission" date="2016-10" db="EMBL/GenBank/DDBJ databases">
        <authorList>
            <person name="de Groot N.N."/>
        </authorList>
    </citation>
    <scope>NUCLEOTIDE SEQUENCE [LARGE SCALE GENOMIC DNA]</scope>
    <source>
        <strain evidence="7 8">DSM 19073</strain>
    </source>
</reference>
<dbReference type="Gene3D" id="1.10.45.10">
    <property type="entry name" value="Vanillyl-alcohol Oxidase, Chain A, domain 4"/>
    <property type="match status" value="1"/>
</dbReference>
<dbReference type="Pfam" id="PF01565">
    <property type="entry name" value="FAD_binding_4"/>
    <property type="match status" value="1"/>
</dbReference>
<dbReference type="InterPro" id="IPR051264">
    <property type="entry name" value="FAD-oxidored/transferase_4"/>
</dbReference>
<evidence type="ECO:0000256" key="3">
    <source>
        <dbReference type="ARBA" id="ARBA00022630"/>
    </source>
</evidence>
<evidence type="ECO:0000313" key="7">
    <source>
        <dbReference type="EMBL" id="SFI93825.1"/>
    </source>
</evidence>
<dbReference type="STRING" id="390807.SAMN04488095_1781"/>
<dbReference type="SUPFAM" id="SSF55103">
    <property type="entry name" value="FAD-linked oxidases, C-terminal domain"/>
    <property type="match status" value="1"/>
</dbReference>
<dbReference type="Pfam" id="PF02913">
    <property type="entry name" value="FAD-oxidase_C"/>
    <property type="match status" value="1"/>
</dbReference>
<feature type="domain" description="FAD-binding PCMH-type" evidence="6">
    <location>
        <begin position="56"/>
        <end position="234"/>
    </location>
</feature>
<dbReference type="PROSITE" id="PS51387">
    <property type="entry name" value="FAD_PCMH"/>
    <property type="match status" value="1"/>
</dbReference>
<evidence type="ECO:0000313" key="8">
    <source>
        <dbReference type="Proteomes" id="UP000199110"/>
    </source>
</evidence>
<dbReference type="OrthoDB" id="9811557at2"/>
<gene>
    <name evidence="7" type="ORF">SAMN04488095_1781</name>
</gene>
<dbReference type="FunFam" id="1.10.45.10:FF:000001">
    <property type="entry name" value="D-lactate dehydrogenase mitochondrial"/>
    <property type="match status" value="1"/>
</dbReference>
<evidence type="ECO:0000256" key="5">
    <source>
        <dbReference type="SAM" id="MobiDB-lite"/>
    </source>
</evidence>
<sequence length="488" mass="51659">MAFLSYGPVARFRAEENAVKDTPDDPLAALRTLLGDAHVLTGGDVEKFARDWTGKWRADPLAVVRPANTAEVSQVVKLAAAFDLSIVPVGGNTGLVGGTSNTGALMISLERMTTIRDIRPAAGLAVVEGGAILSDIHAAVEAQDMFFPLTFGARGSARVGGFLSTNAGGSNVVRYGPTRGLVLGIEVVLADGRILDLMSELRKDNSGYDLRDLFIGGEGTLGIITAAVLRLVPKPRHHAAALVAVRDLPASLRLLRALQSATDGAVEAFEYMPRSYMTALATHRPDLRQPFAVHDHCVMIDLGGLSRPLGDVMEAVLEAGVESGDVLDAMVAQNEAQRRLIWDMREAAAEITFTRLPIVDNDVALPLDAVAQFIDDMHAGLATLDPGADTLIVAHLGDGNVHLTVYPTDDGQLDAIREMIEGVTVSLGGSISAEHGIGLSKLTTMTRRKDPVALDVMRAIKTALDPDNRMNPGKVIPERTGGAGTPPT</sequence>
<dbReference type="Gene3D" id="3.30.465.10">
    <property type="match status" value="1"/>
</dbReference>
<dbReference type="Proteomes" id="UP000199110">
    <property type="component" value="Unassembled WGS sequence"/>
</dbReference>
<evidence type="ECO:0000259" key="6">
    <source>
        <dbReference type="PROSITE" id="PS51387"/>
    </source>
</evidence>
<evidence type="ECO:0000256" key="1">
    <source>
        <dbReference type="ARBA" id="ARBA00001974"/>
    </source>
</evidence>
<dbReference type="PANTHER" id="PTHR43716">
    <property type="entry name" value="D-2-HYDROXYGLUTARATE DEHYDROGENASE, MITOCHONDRIAL"/>
    <property type="match status" value="1"/>
</dbReference>
<accession>A0A1I3MAS2</accession>
<comment type="similarity">
    <text evidence="2">Belongs to the FAD-binding oxidoreductase/transferase type 4 family.</text>
</comment>
<dbReference type="InterPro" id="IPR016164">
    <property type="entry name" value="FAD-linked_Oxase-like_C"/>
</dbReference>
<name>A0A1I3MAS2_9RHOB</name>
<keyword evidence="3" id="KW-0285">Flavoprotein</keyword>
<dbReference type="GO" id="GO:0022904">
    <property type="term" value="P:respiratory electron transport chain"/>
    <property type="evidence" value="ECO:0007669"/>
    <property type="project" value="TreeGrafter"/>
</dbReference>
<dbReference type="Gene3D" id="3.30.70.2740">
    <property type="match status" value="1"/>
</dbReference>
<dbReference type="Gene3D" id="3.30.70.2190">
    <property type="match status" value="1"/>
</dbReference>
<keyword evidence="8" id="KW-1185">Reference proteome</keyword>
<dbReference type="EMBL" id="FORA01000002">
    <property type="protein sequence ID" value="SFI93825.1"/>
    <property type="molecule type" value="Genomic_DNA"/>
</dbReference>
<comment type="cofactor">
    <cofactor evidence="1">
        <name>FAD</name>
        <dbReference type="ChEBI" id="CHEBI:57692"/>
    </cofactor>
</comment>
<dbReference type="InterPro" id="IPR006094">
    <property type="entry name" value="Oxid_FAD_bind_N"/>
</dbReference>
<evidence type="ECO:0000256" key="4">
    <source>
        <dbReference type="ARBA" id="ARBA00022827"/>
    </source>
</evidence>
<dbReference type="GO" id="GO:0003824">
    <property type="term" value="F:catalytic activity"/>
    <property type="evidence" value="ECO:0007669"/>
    <property type="project" value="InterPro"/>
</dbReference>
<dbReference type="AlphaFoldDB" id="A0A1I3MAS2"/>
<organism evidence="7 8">
    <name type="scientific">Jannaschia pohangensis</name>
    <dbReference type="NCBI Taxonomy" id="390807"/>
    <lineage>
        <taxon>Bacteria</taxon>
        <taxon>Pseudomonadati</taxon>
        <taxon>Pseudomonadota</taxon>
        <taxon>Alphaproteobacteria</taxon>
        <taxon>Rhodobacterales</taxon>
        <taxon>Roseobacteraceae</taxon>
        <taxon>Jannaschia</taxon>
    </lineage>
</organism>
<dbReference type="PANTHER" id="PTHR43716:SF2">
    <property type="entry name" value="BLL6224 PROTEIN"/>
    <property type="match status" value="1"/>
</dbReference>
<keyword evidence="4" id="KW-0274">FAD</keyword>
<dbReference type="InterPro" id="IPR016169">
    <property type="entry name" value="FAD-bd_PCMH_sub2"/>
</dbReference>
<dbReference type="InterPro" id="IPR016167">
    <property type="entry name" value="FAD-bd_PCMH_sub1"/>
</dbReference>
<dbReference type="GO" id="GO:0071949">
    <property type="term" value="F:FAD binding"/>
    <property type="evidence" value="ECO:0007669"/>
    <property type="project" value="InterPro"/>
</dbReference>
<dbReference type="SUPFAM" id="SSF56176">
    <property type="entry name" value="FAD-binding/transporter-associated domain-like"/>
    <property type="match status" value="1"/>
</dbReference>